<keyword evidence="6" id="KW-1185">Reference proteome</keyword>
<dbReference type="EMBL" id="BONU01000021">
    <property type="protein sequence ID" value="GIG74675.1"/>
    <property type="molecule type" value="Genomic_DNA"/>
</dbReference>
<evidence type="ECO:0000256" key="2">
    <source>
        <dbReference type="ARBA" id="ARBA00022729"/>
    </source>
</evidence>
<evidence type="ECO:0000313" key="6">
    <source>
        <dbReference type="Proteomes" id="UP000653674"/>
    </source>
</evidence>
<dbReference type="PROSITE" id="PS51257">
    <property type="entry name" value="PROKAR_LIPOPROTEIN"/>
    <property type="match status" value="1"/>
</dbReference>
<dbReference type="RefSeq" id="WP_168078358.1">
    <property type="nucleotide sequence ID" value="NZ_BAAAQJ010000021.1"/>
</dbReference>
<dbReference type="InterPro" id="IPR051010">
    <property type="entry name" value="BCAA_transport"/>
</dbReference>
<dbReference type="AlphaFoldDB" id="A0A8J3LPW4"/>
<keyword evidence="2 3" id="KW-0732">Signal</keyword>
<reference evidence="5" key="1">
    <citation type="submission" date="2021-01" db="EMBL/GenBank/DDBJ databases">
        <title>Whole genome shotgun sequence of Planosporangium flavigriseum NBRC 105377.</title>
        <authorList>
            <person name="Komaki H."/>
            <person name="Tamura T."/>
        </authorList>
    </citation>
    <scope>NUCLEOTIDE SEQUENCE</scope>
    <source>
        <strain evidence="5">NBRC 105377</strain>
    </source>
</reference>
<evidence type="ECO:0000313" key="5">
    <source>
        <dbReference type="EMBL" id="GIG74675.1"/>
    </source>
</evidence>
<comment type="caution">
    <text evidence="5">The sequence shown here is derived from an EMBL/GenBank/DDBJ whole genome shotgun (WGS) entry which is preliminary data.</text>
</comment>
<dbReference type="Gene3D" id="3.40.50.2300">
    <property type="match status" value="2"/>
</dbReference>
<comment type="similarity">
    <text evidence="1">Belongs to the leucine-binding protein family.</text>
</comment>
<dbReference type="Proteomes" id="UP000653674">
    <property type="component" value="Unassembled WGS sequence"/>
</dbReference>
<feature type="chain" id="PRO_5039503696" evidence="3">
    <location>
        <begin position="22"/>
        <end position="404"/>
    </location>
</feature>
<feature type="signal peptide" evidence="3">
    <location>
        <begin position="1"/>
        <end position="21"/>
    </location>
</feature>
<organism evidence="5 6">
    <name type="scientific">Planosporangium flavigriseum</name>
    <dbReference type="NCBI Taxonomy" id="373681"/>
    <lineage>
        <taxon>Bacteria</taxon>
        <taxon>Bacillati</taxon>
        <taxon>Actinomycetota</taxon>
        <taxon>Actinomycetes</taxon>
        <taxon>Micromonosporales</taxon>
        <taxon>Micromonosporaceae</taxon>
        <taxon>Planosporangium</taxon>
    </lineage>
</organism>
<sequence>MKRKKPLLVSAIMAMGALALAACAPQSSGESGAKDGATLKVGFVTSETGSWGANGPMVKDGFKAGLDYLTNGTDTVKGIKINVTYNDDASDPDKGVSTVKTLVGGGATVIIGTGVSAVALPTAQLAAQNHFLYITGGASSDAITGINKYTFRAATSAGQIVNAMGAAAGDLRGKKVLAYSIDSAYGQSVVAGLTRYAKTQGATTESVLVPSTVTDYTPFSQQVLNSGADLVWVSWSGSTTGAMWQSLKQQGVLAKKTVASLLDASWSWDAIGPVASDIPLLISPYFDGANDSDLVKAVNKNIAKSGHKPDTYTADGYNAAAMLVHAIEKGGTDVDKMINALEGYSFEGMRGPVTIRATDHGLIEGMYQSKLVANGGSYKAELVKRLDGDQIAQPEVKPTPAASR</sequence>
<dbReference type="PANTHER" id="PTHR30483">
    <property type="entry name" value="LEUCINE-SPECIFIC-BINDING PROTEIN"/>
    <property type="match status" value="1"/>
</dbReference>
<dbReference type="PANTHER" id="PTHR30483:SF6">
    <property type="entry name" value="PERIPLASMIC BINDING PROTEIN OF ABC TRANSPORTER FOR NATURAL AMINO ACIDS"/>
    <property type="match status" value="1"/>
</dbReference>
<protein>
    <submittedName>
        <fullName evidence="5">ABC transporter substrate-binding protein</fullName>
    </submittedName>
</protein>
<dbReference type="Pfam" id="PF13458">
    <property type="entry name" value="Peripla_BP_6"/>
    <property type="match status" value="1"/>
</dbReference>
<dbReference type="InterPro" id="IPR028082">
    <property type="entry name" value="Peripla_BP_I"/>
</dbReference>
<dbReference type="InterPro" id="IPR028081">
    <property type="entry name" value="Leu-bd"/>
</dbReference>
<name>A0A8J3LPW4_9ACTN</name>
<proteinExistence type="inferred from homology"/>
<evidence type="ECO:0000259" key="4">
    <source>
        <dbReference type="Pfam" id="PF13458"/>
    </source>
</evidence>
<dbReference type="SUPFAM" id="SSF53822">
    <property type="entry name" value="Periplasmic binding protein-like I"/>
    <property type="match status" value="1"/>
</dbReference>
<accession>A0A8J3LPW4</accession>
<evidence type="ECO:0000256" key="3">
    <source>
        <dbReference type="SAM" id="SignalP"/>
    </source>
</evidence>
<gene>
    <name evidence="5" type="ORF">Pfl04_30790</name>
</gene>
<evidence type="ECO:0000256" key="1">
    <source>
        <dbReference type="ARBA" id="ARBA00010062"/>
    </source>
</evidence>
<feature type="domain" description="Leucine-binding protein" evidence="4">
    <location>
        <begin position="38"/>
        <end position="374"/>
    </location>
</feature>